<keyword evidence="3" id="KW-0067">ATP-binding</keyword>
<dbReference type="Gene3D" id="3.40.50.10810">
    <property type="entry name" value="Tandem AAA-ATPase domain"/>
    <property type="match status" value="1"/>
</dbReference>
<dbReference type="PROSITE" id="PS51192">
    <property type="entry name" value="HELICASE_ATP_BIND_1"/>
    <property type="match status" value="1"/>
</dbReference>
<dbReference type="SMART" id="SM00490">
    <property type="entry name" value="HELICc"/>
    <property type="match status" value="1"/>
</dbReference>
<evidence type="ECO:0000256" key="3">
    <source>
        <dbReference type="ARBA" id="ARBA00022840"/>
    </source>
</evidence>
<dbReference type="CDD" id="cd18793">
    <property type="entry name" value="SF2_C_SNF"/>
    <property type="match status" value="1"/>
</dbReference>
<protein>
    <recommendedName>
        <fullName evidence="8">Helicase conserved C-terminal domain-containing protein</fullName>
    </recommendedName>
</protein>
<keyword evidence="2" id="KW-0378">Hydrolase</keyword>
<proteinExistence type="predicted"/>
<dbReference type="GO" id="GO:0008094">
    <property type="term" value="F:ATP-dependent activity, acting on DNA"/>
    <property type="evidence" value="ECO:0007669"/>
    <property type="project" value="TreeGrafter"/>
</dbReference>
<dbReference type="InterPro" id="IPR027417">
    <property type="entry name" value="P-loop_NTPase"/>
</dbReference>
<keyword evidence="7" id="KW-1185">Reference proteome</keyword>
<evidence type="ECO:0000259" key="4">
    <source>
        <dbReference type="PROSITE" id="PS51192"/>
    </source>
</evidence>
<dbReference type="Pfam" id="PF00271">
    <property type="entry name" value="Helicase_C"/>
    <property type="match status" value="1"/>
</dbReference>
<evidence type="ECO:0000313" key="6">
    <source>
        <dbReference type="EMBL" id="KAK8121137.1"/>
    </source>
</evidence>
<organism evidence="6 7">
    <name type="scientific">Apiospora kogelbergensis</name>
    <dbReference type="NCBI Taxonomy" id="1337665"/>
    <lineage>
        <taxon>Eukaryota</taxon>
        <taxon>Fungi</taxon>
        <taxon>Dikarya</taxon>
        <taxon>Ascomycota</taxon>
        <taxon>Pezizomycotina</taxon>
        <taxon>Sordariomycetes</taxon>
        <taxon>Xylariomycetidae</taxon>
        <taxon>Amphisphaeriales</taxon>
        <taxon>Apiosporaceae</taxon>
        <taxon>Apiospora</taxon>
    </lineage>
</organism>
<evidence type="ECO:0000256" key="1">
    <source>
        <dbReference type="ARBA" id="ARBA00022741"/>
    </source>
</evidence>
<accession>A0AAW0R1J9</accession>
<feature type="domain" description="Helicase ATP-binding" evidence="4">
    <location>
        <begin position="28"/>
        <end position="232"/>
    </location>
</feature>
<dbReference type="AlphaFoldDB" id="A0AAW0R1J9"/>
<dbReference type="InterPro" id="IPR000330">
    <property type="entry name" value="SNF2_N"/>
</dbReference>
<dbReference type="SMART" id="SM00487">
    <property type="entry name" value="DEXDc"/>
    <property type="match status" value="1"/>
</dbReference>
<name>A0AAW0R1J9_9PEZI</name>
<dbReference type="InterPro" id="IPR001650">
    <property type="entry name" value="Helicase_C-like"/>
</dbReference>
<dbReference type="GO" id="GO:0005737">
    <property type="term" value="C:cytoplasm"/>
    <property type="evidence" value="ECO:0007669"/>
    <property type="project" value="TreeGrafter"/>
</dbReference>
<evidence type="ECO:0000259" key="5">
    <source>
        <dbReference type="PROSITE" id="PS51194"/>
    </source>
</evidence>
<dbReference type="Pfam" id="PF00176">
    <property type="entry name" value="SNF2-rel_dom"/>
    <property type="match status" value="1"/>
</dbReference>
<dbReference type="GO" id="GO:0005634">
    <property type="term" value="C:nucleus"/>
    <property type="evidence" value="ECO:0007669"/>
    <property type="project" value="TreeGrafter"/>
</dbReference>
<evidence type="ECO:0000256" key="2">
    <source>
        <dbReference type="ARBA" id="ARBA00022801"/>
    </source>
</evidence>
<dbReference type="InterPro" id="IPR038718">
    <property type="entry name" value="SNF2-like_sf"/>
</dbReference>
<dbReference type="InterPro" id="IPR050628">
    <property type="entry name" value="SNF2_RAD54_helicase_TF"/>
</dbReference>
<keyword evidence="1" id="KW-0547">Nucleotide-binding</keyword>
<dbReference type="GO" id="GO:0000724">
    <property type="term" value="P:double-strand break repair via homologous recombination"/>
    <property type="evidence" value="ECO:0007669"/>
    <property type="project" value="TreeGrafter"/>
</dbReference>
<dbReference type="Proteomes" id="UP001392437">
    <property type="component" value="Unassembled WGS sequence"/>
</dbReference>
<dbReference type="CDD" id="cd18008">
    <property type="entry name" value="DEXDc_SHPRH-like"/>
    <property type="match status" value="1"/>
</dbReference>
<dbReference type="InterPro" id="IPR049730">
    <property type="entry name" value="SNF2/RAD54-like_C"/>
</dbReference>
<sequence>MRKLARTPPEMSCKLMPHQRFGLEWLMNREASRHRGGILADDVGLGKTIQALALILSRRPAAAASAASAEGKGPTLIVVPLSLLKQWEDEINGKIKKEHKLNILVYHGAAIRKKSVFHRGHSNQYDVVLTTYDTLAAEWRKKKVAEGEKKKEAAGNSSMKGAAAPTILNLFSPDAHFHRVILDEAQLIKNPDTQRSQAAMELEADFRLCLTGTPLMNNTDELYPLLRFLRVKPYVTKSVFEDKIGKPLRRLLPTEVDNSSGRESDSALDKVRELLNEVLLRRMKTDRIKGRPIVDIPERREKDQSVSFSEGERELYNLIRDNYKSLVDERNNGLVKNIRLKQMCLHPGLLPFDLLVSLKAIAGKDGRAILPALGKLQSGNSKKNDSIPKEMSEYRSAKIDSAMGLIESILRADDTAKIIVFSEYTTFLDVFEGFVRAKRDEFRKSKTTSTRINYGRYDGQNTPDERDRAVDHFGHEGNLLLMSLTAGGYGLNLHWATHVVLMEPVYNPYVEQAIGRAHRVGQTRQLVVYRLFVEGTVEDNIRDMQQSKKALVKRVLGDNKVSFDRGEIVPSSYWYGKMKRGIQR</sequence>
<evidence type="ECO:0008006" key="8">
    <source>
        <dbReference type="Google" id="ProtNLM"/>
    </source>
</evidence>
<gene>
    <name evidence="6" type="ORF">PG999_005257</name>
</gene>
<feature type="domain" description="Helicase C-terminal" evidence="5">
    <location>
        <begin position="404"/>
        <end position="560"/>
    </location>
</feature>
<dbReference type="PANTHER" id="PTHR45626">
    <property type="entry name" value="TRANSCRIPTION TERMINATION FACTOR 2-RELATED"/>
    <property type="match status" value="1"/>
</dbReference>
<dbReference type="PROSITE" id="PS51194">
    <property type="entry name" value="HELICASE_CTER"/>
    <property type="match status" value="1"/>
</dbReference>
<dbReference type="GO" id="GO:0016787">
    <property type="term" value="F:hydrolase activity"/>
    <property type="evidence" value="ECO:0007669"/>
    <property type="project" value="UniProtKB-KW"/>
</dbReference>
<dbReference type="Gene3D" id="3.40.50.300">
    <property type="entry name" value="P-loop containing nucleotide triphosphate hydrolases"/>
    <property type="match status" value="1"/>
</dbReference>
<dbReference type="GO" id="GO:0005524">
    <property type="term" value="F:ATP binding"/>
    <property type="evidence" value="ECO:0007669"/>
    <property type="project" value="UniProtKB-KW"/>
</dbReference>
<comment type="caution">
    <text evidence="6">The sequence shown here is derived from an EMBL/GenBank/DDBJ whole genome shotgun (WGS) entry which is preliminary data.</text>
</comment>
<dbReference type="EMBL" id="JAQQWP010000004">
    <property type="protein sequence ID" value="KAK8121137.1"/>
    <property type="molecule type" value="Genomic_DNA"/>
</dbReference>
<dbReference type="PANTHER" id="PTHR45626:SF16">
    <property type="entry name" value="ATP-DEPENDENT HELICASE ULS1"/>
    <property type="match status" value="1"/>
</dbReference>
<reference evidence="6 7" key="1">
    <citation type="submission" date="2023-01" db="EMBL/GenBank/DDBJ databases">
        <title>Analysis of 21 Apiospora genomes using comparative genomics revels a genus with tremendous synthesis potential of carbohydrate active enzymes and secondary metabolites.</title>
        <authorList>
            <person name="Sorensen T."/>
        </authorList>
    </citation>
    <scope>NUCLEOTIDE SEQUENCE [LARGE SCALE GENOMIC DNA]</scope>
    <source>
        <strain evidence="6 7">CBS 117206</strain>
    </source>
</reference>
<dbReference type="SUPFAM" id="SSF52540">
    <property type="entry name" value="P-loop containing nucleoside triphosphate hydrolases"/>
    <property type="match status" value="2"/>
</dbReference>
<evidence type="ECO:0000313" key="7">
    <source>
        <dbReference type="Proteomes" id="UP001392437"/>
    </source>
</evidence>
<dbReference type="InterPro" id="IPR014001">
    <property type="entry name" value="Helicase_ATP-bd"/>
</dbReference>